<protein>
    <submittedName>
        <fullName evidence="2">Uncharacterized protein</fullName>
    </submittedName>
</protein>
<evidence type="ECO:0000313" key="3">
    <source>
        <dbReference type="Proteomes" id="UP000630615"/>
    </source>
</evidence>
<evidence type="ECO:0000256" key="1">
    <source>
        <dbReference type="SAM" id="Phobius"/>
    </source>
</evidence>
<accession>A0ABQ1NH83</accession>
<keyword evidence="1" id="KW-0472">Membrane</keyword>
<name>A0ABQ1NH83_9ENTE</name>
<comment type="caution">
    <text evidence="2">The sequence shown here is derived from an EMBL/GenBank/DDBJ whole genome shotgun (WGS) entry which is preliminary data.</text>
</comment>
<keyword evidence="3" id="KW-1185">Reference proteome</keyword>
<reference evidence="3" key="1">
    <citation type="journal article" date="2019" name="Int. J. Syst. Evol. Microbiol.">
        <title>The Global Catalogue of Microorganisms (GCM) 10K type strain sequencing project: providing services to taxonomists for standard genome sequencing and annotation.</title>
        <authorList>
            <consortium name="The Broad Institute Genomics Platform"/>
            <consortium name="The Broad Institute Genome Sequencing Center for Infectious Disease"/>
            <person name="Wu L."/>
            <person name="Ma J."/>
        </authorList>
    </citation>
    <scope>NUCLEOTIDE SEQUENCE [LARGE SCALE GENOMIC DNA]</scope>
    <source>
        <strain evidence="3">CGMCC 1.15942</strain>
    </source>
</reference>
<dbReference type="RefSeq" id="WP_157894318.1">
    <property type="nucleotide sequence ID" value="NZ_BMKI01000001.1"/>
</dbReference>
<keyword evidence="1" id="KW-0812">Transmembrane</keyword>
<organism evidence="2 3">
    <name type="scientific">Enterococcus wangshanyuanii</name>
    <dbReference type="NCBI Taxonomy" id="2005703"/>
    <lineage>
        <taxon>Bacteria</taxon>
        <taxon>Bacillati</taxon>
        <taxon>Bacillota</taxon>
        <taxon>Bacilli</taxon>
        <taxon>Lactobacillales</taxon>
        <taxon>Enterococcaceae</taxon>
        <taxon>Enterococcus</taxon>
    </lineage>
</organism>
<evidence type="ECO:0000313" key="2">
    <source>
        <dbReference type="EMBL" id="GGC74549.1"/>
    </source>
</evidence>
<feature type="transmembrane region" description="Helical" evidence="1">
    <location>
        <begin position="20"/>
        <end position="43"/>
    </location>
</feature>
<sequence>MERLKQLRGLIIAFVSGMSLSQLSIGIKICIAVPLLLLWFMNYDEKKFDKRKRVSYD</sequence>
<keyword evidence="1" id="KW-1133">Transmembrane helix</keyword>
<dbReference type="EMBL" id="BMKI01000001">
    <property type="protein sequence ID" value="GGC74549.1"/>
    <property type="molecule type" value="Genomic_DNA"/>
</dbReference>
<gene>
    <name evidence="2" type="ORF">GCM10011573_00050</name>
</gene>
<dbReference type="Proteomes" id="UP000630615">
    <property type="component" value="Unassembled WGS sequence"/>
</dbReference>
<proteinExistence type="predicted"/>